<accession>A0AA35XEG7</accession>
<evidence type="ECO:0000313" key="8">
    <source>
        <dbReference type="Proteomes" id="UP001174909"/>
    </source>
</evidence>
<dbReference type="GO" id="GO:0004521">
    <property type="term" value="F:RNA endonuclease activity"/>
    <property type="evidence" value="ECO:0007669"/>
    <property type="project" value="InterPro"/>
</dbReference>
<keyword evidence="3 6" id="KW-0812">Transmembrane</keyword>
<dbReference type="AlphaFoldDB" id="A0AA35XEG7"/>
<dbReference type="Proteomes" id="UP001174909">
    <property type="component" value="Unassembled WGS sequence"/>
</dbReference>
<proteinExistence type="inferred from homology"/>
<comment type="similarity">
    <text evidence="2">Belongs to the RNase K family.</text>
</comment>
<evidence type="ECO:0000256" key="4">
    <source>
        <dbReference type="ARBA" id="ARBA00022989"/>
    </source>
</evidence>
<evidence type="ECO:0000256" key="3">
    <source>
        <dbReference type="ARBA" id="ARBA00022692"/>
    </source>
</evidence>
<keyword evidence="5 6" id="KW-0472">Membrane</keyword>
<feature type="transmembrane region" description="Helical" evidence="6">
    <location>
        <begin position="93"/>
        <end position="115"/>
    </location>
</feature>
<evidence type="ECO:0000256" key="5">
    <source>
        <dbReference type="ARBA" id="ARBA00023136"/>
    </source>
</evidence>
<keyword evidence="4 6" id="KW-1133">Transmembrane helix</keyword>
<comment type="caution">
    <text evidence="7">The sequence shown here is derived from an EMBL/GenBank/DDBJ whole genome shotgun (WGS) entry which is preliminary data.</text>
</comment>
<gene>
    <name evidence="7" type="ORF">GBAR_LOCUS26721</name>
</gene>
<keyword evidence="8" id="KW-1185">Reference proteome</keyword>
<dbReference type="GO" id="GO:0016020">
    <property type="term" value="C:membrane"/>
    <property type="evidence" value="ECO:0007669"/>
    <property type="project" value="UniProtKB-SubCell"/>
</dbReference>
<comment type="subcellular location">
    <subcellularLocation>
        <location evidence="1">Membrane</location>
        <topology evidence="1">Multi-pass membrane protein</topology>
    </subcellularLocation>
</comment>
<dbReference type="EMBL" id="CASHTH010003728">
    <property type="protein sequence ID" value="CAI8048445.1"/>
    <property type="molecule type" value="Genomic_DNA"/>
</dbReference>
<evidence type="ECO:0000256" key="6">
    <source>
        <dbReference type="SAM" id="Phobius"/>
    </source>
</evidence>
<feature type="transmembrane region" description="Helical" evidence="6">
    <location>
        <begin position="21"/>
        <end position="41"/>
    </location>
</feature>
<reference evidence="7" key="1">
    <citation type="submission" date="2023-03" db="EMBL/GenBank/DDBJ databases">
        <authorList>
            <person name="Steffen K."/>
            <person name="Cardenas P."/>
        </authorList>
    </citation>
    <scope>NUCLEOTIDE SEQUENCE</scope>
</reference>
<protein>
    <submittedName>
        <fullName evidence="7">Ribonuclease kappa-B</fullName>
    </submittedName>
</protein>
<name>A0AA35XEG7_GEOBA</name>
<dbReference type="PANTHER" id="PTHR31733">
    <property type="entry name" value="RIBONUCLEASE KAPPA"/>
    <property type="match status" value="1"/>
</dbReference>
<organism evidence="7 8">
    <name type="scientific">Geodia barretti</name>
    <name type="common">Barrett's horny sponge</name>
    <dbReference type="NCBI Taxonomy" id="519541"/>
    <lineage>
        <taxon>Eukaryota</taxon>
        <taxon>Metazoa</taxon>
        <taxon>Porifera</taxon>
        <taxon>Demospongiae</taxon>
        <taxon>Heteroscleromorpha</taxon>
        <taxon>Tetractinellida</taxon>
        <taxon>Astrophorina</taxon>
        <taxon>Geodiidae</taxon>
        <taxon>Geodia</taxon>
    </lineage>
</organism>
<evidence type="ECO:0000256" key="2">
    <source>
        <dbReference type="ARBA" id="ARBA00008458"/>
    </source>
</evidence>
<dbReference type="InterPro" id="IPR026770">
    <property type="entry name" value="RNase_K"/>
</dbReference>
<evidence type="ECO:0000256" key="1">
    <source>
        <dbReference type="ARBA" id="ARBA00004141"/>
    </source>
</evidence>
<sequence length="122" mass="13221">MAGGSTAGNILFTICGPKCSLCCLVVSTWGVIMLGLLGVFFKLEAVALFEDIETGLHKCTDKDHDCIGSLNNVEYFAEDDVTRAYSNAAYSCWGAAALYLFFLGLSGTFVGINYWRSKVSQH</sequence>
<evidence type="ECO:0000313" key="7">
    <source>
        <dbReference type="EMBL" id="CAI8048445.1"/>
    </source>
</evidence>